<name>A0A6I2RCJ9_FLAPL</name>
<dbReference type="RefSeq" id="WP_172697937.1">
    <property type="nucleotide sequence ID" value="NZ_WKPR01000022.1"/>
</dbReference>
<dbReference type="Gene3D" id="1.10.260.40">
    <property type="entry name" value="lambda repressor-like DNA-binding domains"/>
    <property type="match status" value="1"/>
</dbReference>
<dbReference type="PROSITE" id="PS50943">
    <property type="entry name" value="HTH_CROC1"/>
    <property type="match status" value="1"/>
</dbReference>
<reference evidence="2 3" key="1">
    <citation type="journal article" date="2019" name="Nat. Med.">
        <title>A library of human gut bacterial isolates paired with longitudinal multiomics data enables mechanistic microbiome research.</title>
        <authorList>
            <person name="Poyet M."/>
            <person name="Groussin M."/>
            <person name="Gibbons S.M."/>
            <person name="Avila-Pacheco J."/>
            <person name="Jiang X."/>
            <person name="Kearney S.M."/>
            <person name="Perrotta A.R."/>
            <person name="Berdy B."/>
            <person name="Zhao S."/>
            <person name="Lieberman T.D."/>
            <person name="Swanson P.K."/>
            <person name="Smith M."/>
            <person name="Roesemann S."/>
            <person name="Alexander J.E."/>
            <person name="Rich S.A."/>
            <person name="Livny J."/>
            <person name="Vlamakis H."/>
            <person name="Clish C."/>
            <person name="Bullock K."/>
            <person name="Deik A."/>
            <person name="Scott J."/>
            <person name="Pierce K.A."/>
            <person name="Xavier R.J."/>
            <person name="Alm E.J."/>
        </authorList>
    </citation>
    <scope>NUCLEOTIDE SEQUENCE [LARGE SCALE GENOMIC DNA]</scope>
    <source>
        <strain evidence="2 3">BIOML-A2</strain>
    </source>
</reference>
<dbReference type="GO" id="GO:0003677">
    <property type="term" value="F:DNA binding"/>
    <property type="evidence" value="ECO:0007669"/>
    <property type="project" value="InterPro"/>
</dbReference>
<dbReference type="InterPro" id="IPR001387">
    <property type="entry name" value="Cro/C1-type_HTH"/>
</dbReference>
<feature type="domain" description="HTH cro/C1-type" evidence="1">
    <location>
        <begin position="22"/>
        <end position="59"/>
    </location>
</feature>
<evidence type="ECO:0000313" key="3">
    <source>
        <dbReference type="Proteomes" id="UP000434475"/>
    </source>
</evidence>
<proteinExistence type="predicted"/>
<dbReference type="Proteomes" id="UP000434475">
    <property type="component" value="Unassembled WGS sequence"/>
</dbReference>
<evidence type="ECO:0000259" key="1">
    <source>
        <dbReference type="PROSITE" id="PS50943"/>
    </source>
</evidence>
<accession>A0A6I2RCJ9</accession>
<sequence>MFFERLKVACVQKGTSPTTLLKKLGMSTSSVTAWKRGVSPSIGTIYRLAEALAVDPKMLLDDGQPINLEAENAPALTEKDRRDVAKDVARIMSSLEDSGELMFDGVPMSDEARASMAAAMRIGLEEARRRNKETYTPKKYKKG</sequence>
<gene>
    <name evidence="2" type="ORF">GKE97_18085</name>
</gene>
<dbReference type="CDD" id="cd00093">
    <property type="entry name" value="HTH_XRE"/>
    <property type="match status" value="1"/>
</dbReference>
<dbReference type="AlphaFoldDB" id="A0A6I2RCJ9"/>
<dbReference type="SMART" id="SM00530">
    <property type="entry name" value="HTH_XRE"/>
    <property type="match status" value="1"/>
</dbReference>
<dbReference type="SUPFAM" id="SSF47413">
    <property type="entry name" value="lambda repressor-like DNA-binding domains"/>
    <property type="match status" value="1"/>
</dbReference>
<dbReference type="InterPro" id="IPR010982">
    <property type="entry name" value="Lambda_DNA-bd_dom_sf"/>
</dbReference>
<protein>
    <submittedName>
        <fullName evidence="2">Helix-turn-helix domain-containing protein</fullName>
    </submittedName>
</protein>
<evidence type="ECO:0000313" key="2">
    <source>
        <dbReference type="EMBL" id="MSB21407.1"/>
    </source>
</evidence>
<comment type="caution">
    <text evidence="2">The sequence shown here is derived from an EMBL/GenBank/DDBJ whole genome shotgun (WGS) entry which is preliminary data.</text>
</comment>
<organism evidence="2 3">
    <name type="scientific">Flavonifractor plautii</name>
    <name type="common">Fusobacterium plautii</name>
    <dbReference type="NCBI Taxonomy" id="292800"/>
    <lineage>
        <taxon>Bacteria</taxon>
        <taxon>Bacillati</taxon>
        <taxon>Bacillota</taxon>
        <taxon>Clostridia</taxon>
        <taxon>Eubacteriales</taxon>
        <taxon>Oscillospiraceae</taxon>
        <taxon>Flavonifractor</taxon>
    </lineage>
</organism>
<dbReference type="Pfam" id="PF01381">
    <property type="entry name" value="HTH_3"/>
    <property type="match status" value="1"/>
</dbReference>
<dbReference type="EMBL" id="WKPR01000022">
    <property type="protein sequence ID" value="MSB21407.1"/>
    <property type="molecule type" value="Genomic_DNA"/>
</dbReference>